<dbReference type="InterPro" id="IPR025877">
    <property type="entry name" value="MobA-like_NTP_Trfase"/>
</dbReference>
<reference evidence="4" key="1">
    <citation type="submission" date="2009-06" db="EMBL/GenBank/DDBJ databases">
        <authorList>
            <consortium name="US DOE Joint Genome Institute (JGI-PGF)"/>
            <person name="Lucas S."/>
            <person name="Copeland A."/>
            <person name="Lapidus A."/>
            <person name="Glavina del Rio T."/>
            <person name="Dalin E."/>
            <person name="Tice H."/>
            <person name="Bruce D."/>
            <person name="Goodwin L."/>
            <person name="Pitluck S."/>
            <person name="Kyrpides N."/>
            <person name="Mavromatis K."/>
            <person name="Ivanova N."/>
            <person name="Saunders E."/>
            <person name="Brettin T."/>
            <person name="Detter J.C."/>
            <person name="Han C."/>
            <person name="Larimer F."/>
            <person name="Land M."/>
            <person name="Hauser L."/>
            <person name="Markowitz V."/>
            <person name="Cheng J.-F."/>
            <person name="Hugenholtz P."/>
            <person name="Woyke T."/>
            <person name="Wu D."/>
            <person name="Gronow S."/>
            <person name="Klenk H.-P."/>
            <person name="Eisen J.A."/>
        </authorList>
    </citation>
    <scope>NUCLEOTIDE SEQUENCE</scope>
    <source>
        <strain evidence="4">Eklund 17B</strain>
    </source>
</reference>
<keyword evidence="2" id="KW-0548">Nucleotidyltransferase</keyword>
<dbReference type="HOGENOM" id="CLU_029499_5_0_9"/>
<dbReference type="PANTHER" id="PTHR43584:SF8">
    <property type="entry name" value="N-ACETYLMURAMATE ALPHA-1-PHOSPHATE URIDYLYLTRANSFERASE"/>
    <property type="match status" value="1"/>
</dbReference>
<proteinExistence type="predicted"/>
<dbReference type="SUPFAM" id="SSF53448">
    <property type="entry name" value="Nucleotide-diphospho-sugar transferases"/>
    <property type="match status" value="1"/>
</dbReference>
<evidence type="ECO:0000259" key="3">
    <source>
        <dbReference type="Pfam" id="PF12804"/>
    </source>
</evidence>
<dbReference type="CDD" id="cd02523">
    <property type="entry name" value="PC_cytidylyltransferase"/>
    <property type="match status" value="1"/>
</dbReference>
<dbReference type="EMBL" id="CP001056">
    <property type="protein sequence ID" value="ACD23878.1"/>
    <property type="molecule type" value="Genomic_DNA"/>
</dbReference>
<reference evidence="4" key="2">
    <citation type="submission" date="2009-08" db="EMBL/GenBank/DDBJ databases">
        <authorList>
            <person name="Shrivastava S."/>
            <person name="Brinkac L.M."/>
            <person name="Dodson R.J."/>
            <person name="Harkins D.M."/>
            <person name="Durkin A.S."/>
            <person name="Sutton G."/>
        </authorList>
    </citation>
    <scope>NUCLEOTIDE SEQUENCE</scope>
    <source>
        <strain evidence="4">Eklund 17B</strain>
    </source>
</reference>
<protein>
    <submittedName>
        <fullName evidence="4">Nucleotidyl transferase</fullName>
    </submittedName>
</protein>
<dbReference type="Gene3D" id="3.90.550.10">
    <property type="entry name" value="Spore Coat Polysaccharide Biosynthesis Protein SpsA, Chain A"/>
    <property type="match status" value="1"/>
</dbReference>
<dbReference type="Pfam" id="PF12804">
    <property type="entry name" value="NTP_transf_3"/>
    <property type="match status" value="1"/>
</dbReference>
<keyword evidence="1 4" id="KW-0808">Transferase</keyword>
<dbReference type="GO" id="GO:0016779">
    <property type="term" value="F:nucleotidyltransferase activity"/>
    <property type="evidence" value="ECO:0007669"/>
    <property type="project" value="UniProtKB-KW"/>
</dbReference>
<dbReference type="KEGG" id="cbk:CLL_A0830"/>
<dbReference type="InterPro" id="IPR050065">
    <property type="entry name" value="GlmU-like"/>
</dbReference>
<organism evidence="4">
    <name type="scientific">Clostridium botulinum (strain Eklund 17B / Type B)</name>
    <dbReference type="NCBI Taxonomy" id="935198"/>
    <lineage>
        <taxon>Bacteria</taxon>
        <taxon>Bacillati</taxon>
        <taxon>Bacillota</taxon>
        <taxon>Clostridia</taxon>
        <taxon>Eubacteriales</taxon>
        <taxon>Clostridiaceae</taxon>
        <taxon>Clostridium</taxon>
    </lineage>
</organism>
<dbReference type="AlphaFoldDB" id="B2TLT6"/>
<accession>B2TLT6</accession>
<evidence type="ECO:0000313" key="4">
    <source>
        <dbReference type="EMBL" id="ACD23878.1"/>
    </source>
</evidence>
<gene>
    <name evidence="4" type="ordered locus">CLL_A0830</name>
</gene>
<dbReference type="PANTHER" id="PTHR43584">
    <property type="entry name" value="NUCLEOTIDYL TRANSFERASE"/>
    <property type="match status" value="1"/>
</dbReference>
<evidence type="ECO:0000256" key="2">
    <source>
        <dbReference type="ARBA" id="ARBA00022695"/>
    </source>
</evidence>
<sequence length="250" mass="29170">MKALIMAAGRGTRISRYLSDRPKCTVDIGNTPLIVNTVRELKKRGINEIAIVLGYRGEVIEELLKGFGVKFYYNYFYDVTNSIASAWFAKDFLDDDVIIMNGDVFFESSVLEIILEEKLDPVLFCDSTRKEEADYKFYYEDSKLIKYGKELTGNNISAEYVGIAKISKKLISIFINQLENLIRNQHHGIWWEDVLYSLTKKHNIYVKNINGKFWAEVDFIEDYERILKFRDYKINFNIEVIKEEVATSLE</sequence>
<dbReference type="InterPro" id="IPR029044">
    <property type="entry name" value="Nucleotide-diphossugar_trans"/>
</dbReference>
<evidence type="ECO:0000256" key="1">
    <source>
        <dbReference type="ARBA" id="ARBA00022679"/>
    </source>
</evidence>
<name>B2TLT6_CLOBB</name>
<feature type="domain" description="MobA-like NTP transferase" evidence="3">
    <location>
        <begin position="3"/>
        <end position="116"/>
    </location>
</feature>